<evidence type="ECO:0000256" key="1">
    <source>
        <dbReference type="ARBA" id="ARBA00004141"/>
    </source>
</evidence>
<keyword evidence="11" id="KW-1185">Reference proteome</keyword>
<accession>F7B6V6</accession>
<dbReference type="GeneTree" id="ENSGT00390000013817"/>
<sequence length="319" mass="36556">MRQIWNLGQLDTTSSLQSSIPKHCSWNPRYQEMGMEIPRKTCLRRTWEALVCFPRVFAEESTIATASRPSPEETLPHHIKGPVYPETGWERLKELLVRDEHQPVPQEIDYIFKAATTGAIVGWIYGGIPAFYHAKQRYISQSHAEIYYSRFDAVQSAQRAAIRGFIRYGWRWSWRTALFVTIFNTVSTGLNVYRNKNALSHFVVAGAATGGLFRFYLGLSSMLAGGLFGAILGVPFGVMIMAIEKYQGETVWDRKQKARKELYELKLDEWKARLHVTDAVTEEFKSNLGKNQTEKDVKRIEELLNLPRNPSLTTDSEDE</sequence>
<dbReference type="CTD" id="51300"/>
<dbReference type="OrthoDB" id="5826189at2759"/>
<reference evidence="10" key="3">
    <citation type="submission" date="2025-09" db="UniProtKB">
        <authorList>
            <consortium name="Ensembl"/>
        </authorList>
    </citation>
    <scope>IDENTIFICATION</scope>
</reference>
<keyword evidence="4 9" id="KW-1133">Transmembrane helix</keyword>
<dbReference type="HOGENOM" id="CLU_068982_0_0_1"/>
<dbReference type="Ensembl" id="ENSMODT00000023091.4">
    <property type="protein sequence ID" value="ENSMODP00000022692.3"/>
    <property type="gene ID" value="ENSMODG00000018197.4"/>
</dbReference>
<evidence type="ECO:0000256" key="9">
    <source>
        <dbReference type="SAM" id="Phobius"/>
    </source>
</evidence>
<evidence type="ECO:0000313" key="10">
    <source>
        <dbReference type="Ensembl" id="ENSMODP00000022692.3"/>
    </source>
</evidence>
<name>F7B6V6_MONDO</name>
<keyword evidence="5 9" id="KW-0472">Membrane</keyword>
<dbReference type="GO" id="GO:0032981">
    <property type="term" value="P:mitochondrial respiratory chain complex I assembly"/>
    <property type="evidence" value="ECO:0007669"/>
    <property type="project" value="InterPro"/>
</dbReference>
<comment type="function">
    <text evidence="6">Chaperone protein involved in the assembly of the mitochondrial NADH:ubiquinone oxidoreductase complex (complex I). Participates in constructing the membrane arm of complex I.</text>
</comment>
<dbReference type="eggNOG" id="KOG4608">
    <property type="taxonomic scope" value="Eukaryota"/>
</dbReference>
<evidence type="ECO:0000256" key="4">
    <source>
        <dbReference type="ARBA" id="ARBA00022989"/>
    </source>
</evidence>
<evidence type="ECO:0000256" key="2">
    <source>
        <dbReference type="ARBA" id="ARBA00008444"/>
    </source>
</evidence>
<dbReference type="AlphaFoldDB" id="F7B6V6"/>
<dbReference type="PANTHER" id="PTHR13002">
    <property type="entry name" value="C3ORF1 PROTEIN-RELATED"/>
    <property type="match status" value="1"/>
</dbReference>
<protein>
    <recommendedName>
        <fullName evidence="7">Complex I assembly factor TIMMDC1, mitochondrial</fullName>
    </recommendedName>
    <alternativeName>
        <fullName evidence="8">Translocase of inner mitochondrial membrane domain-containing protein 1</fullName>
    </alternativeName>
</protein>
<dbReference type="Proteomes" id="UP000002280">
    <property type="component" value="Chromosome 4"/>
</dbReference>
<reference evidence="10" key="2">
    <citation type="submission" date="2025-08" db="UniProtKB">
        <authorList>
            <consortium name="Ensembl"/>
        </authorList>
    </citation>
    <scope>IDENTIFICATION</scope>
</reference>
<dbReference type="FunCoup" id="F7B6V6">
    <property type="interactions" value="1698"/>
</dbReference>
<evidence type="ECO:0000256" key="7">
    <source>
        <dbReference type="ARBA" id="ARBA00040778"/>
    </source>
</evidence>
<gene>
    <name evidence="10" type="primary">TIMMDC1</name>
</gene>
<keyword evidence="3 9" id="KW-0812">Transmembrane</keyword>
<comment type="subcellular location">
    <subcellularLocation>
        <location evidence="1">Membrane</location>
        <topology evidence="1">Multi-pass membrane protein</topology>
    </subcellularLocation>
</comment>
<dbReference type="Bgee" id="ENSMODG00000018197">
    <property type="expression patterns" value="Expressed in heart and 19 other cell types or tissues"/>
</dbReference>
<dbReference type="OMA" id="SYMNFME"/>
<organism evidence="10 11">
    <name type="scientific">Monodelphis domestica</name>
    <name type="common">Gray short-tailed opossum</name>
    <dbReference type="NCBI Taxonomy" id="13616"/>
    <lineage>
        <taxon>Eukaryota</taxon>
        <taxon>Metazoa</taxon>
        <taxon>Chordata</taxon>
        <taxon>Craniata</taxon>
        <taxon>Vertebrata</taxon>
        <taxon>Euteleostomi</taxon>
        <taxon>Mammalia</taxon>
        <taxon>Metatheria</taxon>
        <taxon>Didelphimorphia</taxon>
        <taxon>Didelphidae</taxon>
        <taxon>Monodelphis</taxon>
    </lineage>
</organism>
<dbReference type="GO" id="GO:0016020">
    <property type="term" value="C:membrane"/>
    <property type="evidence" value="ECO:0007669"/>
    <property type="project" value="UniProtKB-SubCell"/>
</dbReference>
<evidence type="ECO:0000256" key="8">
    <source>
        <dbReference type="ARBA" id="ARBA00041344"/>
    </source>
</evidence>
<evidence type="ECO:0000256" key="6">
    <source>
        <dbReference type="ARBA" id="ARBA00037236"/>
    </source>
</evidence>
<feature type="transmembrane region" description="Helical" evidence="9">
    <location>
        <begin position="224"/>
        <end position="243"/>
    </location>
</feature>
<reference evidence="10 11" key="1">
    <citation type="journal article" date="2007" name="Nature">
        <title>Genome of the marsupial Monodelphis domestica reveals innovation in non-coding sequences.</title>
        <authorList>
            <person name="Mikkelsen T.S."/>
            <person name="Wakefield M.J."/>
            <person name="Aken B."/>
            <person name="Amemiya C.T."/>
            <person name="Chang J.L."/>
            <person name="Duke S."/>
            <person name="Garber M."/>
            <person name="Gentles A.J."/>
            <person name="Goodstadt L."/>
            <person name="Heger A."/>
            <person name="Jurka J."/>
            <person name="Kamal M."/>
            <person name="Mauceli E."/>
            <person name="Searle S.M."/>
            <person name="Sharpe T."/>
            <person name="Baker M.L."/>
            <person name="Batzer M.A."/>
            <person name="Benos P.V."/>
            <person name="Belov K."/>
            <person name="Clamp M."/>
            <person name="Cook A."/>
            <person name="Cuff J."/>
            <person name="Das R."/>
            <person name="Davidow L."/>
            <person name="Deakin J.E."/>
            <person name="Fazzari M.J."/>
            <person name="Glass J.L."/>
            <person name="Grabherr M."/>
            <person name="Greally J.M."/>
            <person name="Gu W."/>
            <person name="Hore T.A."/>
            <person name="Huttley G.A."/>
            <person name="Kleber M."/>
            <person name="Jirtle R.L."/>
            <person name="Koina E."/>
            <person name="Lee J.T."/>
            <person name="Mahony S."/>
            <person name="Marra M.A."/>
            <person name="Miller R.D."/>
            <person name="Nicholls R.D."/>
            <person name="Oda M."/>
            <person name="Papenfuss A.T."/>
            <person name="Parra Z.E."/>
            <person name="Pollock D.D."/>
            <person name="Ray D.A."/>
            <person name="Schein J.E."/>
            <person name="Speed T.P."/>
            <person name="Thompson K."/>
            <person name="VandeBerg J.L."/>
            <person name="Wade C.M."/>
            <person name="Walker J.A."/>
            <person name="Waters P.D."/>
            <person name="Webber C."/>
            <person name="Weidman J.R."/>
            <person name="Xie X."/>
            <person name="Zody M.C."/>
            <person name="Baldwin J."/>
            <person name="Abdouelleil A."/>
            <person name="Abdulkadir J."/>
            <person name="Abebe A."/>
            <person name="Abera B."/>
            <person name="Abreu J."/>
            <person name="Acer S.C."/>
            <person name="Aftuck L."/>
            <person name="Alexander A."/>
            <person name="An P."/>
            <person name="Anderson E."/>
            <person name="Anderson S."/>
            <person name="Arachi H."/>
            <person name="Azer M."/>
            <person name="Bachantsang P."/>
            <person name="Barry A."/>
            <person name="Bayul T."/>
            <person name="Berlin A."/>
            <person name="Bessette D."/>
            <person name="Bloom T."/>
            <person name="Bloom T."/>
            <person name="Boguslavskiy L."/>
            <person name="Bonnet C."/>
            <person name="Boukhgalter B."/>
            <person name="Bourzgui I."/>
            <person name="Brown A."/>
            <person name="Cahill P."/>
            <person name="Channer S."/>
            <person name="Cheshatsang Y."/>
            <person name="Chuda L."/>
            <person name="Citroen M."/>
            <person name="Collymore A."/>
            <person name="Cooke P."/>
            <person name="Costello M."/>
            <person name="D'Aco K."/>
            <person name="Daza R."/>
            <person name="De Haan G."/>
            <person name="DeGray S."/>
            <person name="DeMaso C."/>
            <person name="Dhargay N."/>
            <person name="Dooley K."/>
            <person name="Dooley E."/>
            <person name="Doricent M."/>
            <person name="Dorje P."/>
            <person name="Dorjee K."/>
            <person name="Dupes A."/>
            <person name="Elong R."/>
            <person name="Falk J."/>
            <person name="Farina A."/>
            <person name="Faro S."/>
            <person name="Ferguson D."/>
            <person name="Fisher S."/>
            <person name="Foley C.D."/>
            <person name="Franke A."/>
            <person name="Friedrich D."/>
            <person name="Gadbois L."/>
            <person name="Gearin G."/>
            <person name="Gearin C.R."/>
            <person name="Giannoukos G."/>
            <person name="Goode T."/>
            <person name="Graham J."/>
            <person name="Grandbois E."/>
            <person name="Grewal S."/>
            <person name="Gyaltsen K."/>
            <person name="Hafez N."/>
            <person name="Hagos B."/>
            <person name="Hall J."/>
            <person name="Henson C."/>
            <person name="Hollinger A."/>
            <person name="Honan T."/>
            <person name="Huard M.D."/>
            <person name="Hughes L."/>
            <person name="Hurhula B."/>
            <person name="Husby M.E."/>
            <person name="Kamat A."/>
            <person name="Kanga B."/>
            <person name="Kashin S."/>
            <person name="Khazanovich D."/>
            <person name="Kisner P."/>
            <person name="Lance K."/>
            <person name="Lara M."/>
            <person name="Lee W."/>
            <person name="Lennon N."/>
            <person name="Letendre F."/>
            <person name="LeVine R."/>
            <person name="Lipovsky A."/>
            <person name="Liu X."/>
            <person name="Liu J."/>
            <person name="Liu S."/>
            <person name="Lokyitsang T."/>
            <person name="Lokyitsang Y."/>
            <person name="Lubonja R."/>
            <person name="Lui A."/>
            <person name="MacDonald P."/>
            <person name="Magnisalis V."/>
            <person name="Maru K."/>
            <person name="Matthews C."/>
            <person name="McCusker W."/>
            <person name="McDonough S."/>
            <person name="Mehta T."/>
            <person name="Meldrim J."/>
            <person name="Meneus L."/>
            <person name="Mihai O."/>
            <person name="Mihalev A."/>
            <person name="Mihova T."/>
            <person name="Mittelman R."/>
            <person name="Mlenga V."/>
            <person name="Montmayeur A."/>
            <person name="Mulrain L."/>
            <person name="Navidi A."/>
            <person name="Naylor J."/>
            <person name="Negash T."/>
            <person name="Nguyen T."/>
            <person name="Nguyen N."/>
            <person name="Nicol R."/>
            <person name="Norbu C."/>
            <person name="Norbu N."/>
            <person name="Novod N."/>
            <person name="O'Neill B."/>
            <person name="Osman S."/>
            <person name="Markiewicz E."/>
            <person name="Oyono O.L."/>
            <person name="Patti C."/>
            <person name="Phunkhang P."/>
            <person name="Pierre F."/>
            <person name="Priest M."/>
            <person name="Raghuraman S."/>
            <person name="Rege F."/>
            <person name="Reyes R."/>
            <person name="Rise C."/>
            <person name="Rogov P."/>
            <person name="Ross K."/>
            <person name="Ryan E."/>
            <person name="Settipalli S."/>
            <person name="Shea T."/>
            <person name="Sherpa N."/>
            <person name="Shi L."/>
            <person name="Shih D."/>
            <person name="Sparrow T."/>
            <person name="Spaulding J."/>
            <person name="Stalker J."/>
            <person name="Stange-Thomann N."/>
            <person name="Stavropoulos S."/>
            <person name="Stone C."/>
            <person name="Strader C."/>
            <person name="Tesfaye S."/>
            <person name="Thomson T."/>
            <person name="Thoulutsang Y."/>
            <person name="Thoulutsang D."/>
            <person name="Topham K."/>
            <person name="Topping I."/>
            <person name="Tsamla T."/>
            <person name="Vassiliev H."/>
            <person name="Vo A."/>
            <person name="Wangchuk T."/>
            <person name="Wangdi T."/>
            <person name="Weiand M."/>
            <person name="Wilkinson J."/>
            <person name="Wilson A."/>
            <person name="Yadav S."/>
            <person name="Young G."/>
            <person name="Yu Q."/>
            <person name="Zembek L."/>
            <person name="Zhong D."/>
            <person name="Zimmer A."/>
            <person name="Zwirko Z."/>
            <person name="Jaffe D.B."/>
            <person name="Alvarez P."/>
            <person name="Brockman W."/>
            <person name="Butler J."/>
            <person name="Chin C."/>
            <person name="Gnerre S."/>
            <person name="MacCallum I."/>
            <person name="Graves J.A."/>
            <person name="Ponting C.P."/>
            <person name="Breen M."/>
            <person name="Samollow P.B."/>
            <person name="Lander E.S."/>
            <person name="Lindblad-Toh K."/>
        </authorList>
    </citation>
    <scope>NUCLEOTIDE SEQUENCE [LARGE SCALE GENOMIC DNA]</scope>
</reference>
<evidence type="ECO:0000256" key="3">
    <source>
        <dbReference type="ARBA" id="ARBA00022692"/>
    </source>
</evidence>
<dbReference type="InterPro" id="IPR055299">
    <property type="entry name" value="TIMMDC1"/>
</dbReference>
<dbReference type="STRING" id="13616.ENSMODP00000022692"/>
<proteinExistence type="inferred from homology"/>
<dbReference type="InParanoid" id="F7B6V6"/>
<dbReference type="PANTHER" id="PTHR13002:SF1">
    <property type="entry name" value="COMPLEX I ASSEMBLY FACTOR TIMMDC1, MITOCHONDRIAL"/>
    <property type="match status" value="1"/>
</dbReference>
<dbReference type="GO" id="GO:0005654">
    <property type="term" value="C:nucleoplasm"/>
    <property type="evidence" value="ECO:0007669"/>
    <property type="project" value="Ensembl"/>
</dbReference>
<comment type="similarity">
    <text evidence="2">Belongs to the Tim17/Tim22/Tim23 family.</text>
</comment>
<feature type="transmembrane region" description="Helical" evidence="9">
    <location>
        <begin position="172"/>
        <end position="193"/>
    </location>
</feature>
<dbReference type="GeneID" id="100016234"/>
<evidence type="ECO:0000313" key="11">
    <source>
        <dbReference type="Proteomes" id="UP000002280"/>
    </source>
</evidence>
<dbReference type="Pfam" id="PF02466">
    <property type="entry name" value="Tim17"/>
    <property type="match status" value="1"/>
</dbReference>
<dbReference type="KEGG" id="mdo:100016234"/>
<feature type="transmembrane region" description="Helical" evidence="9">
    <location>
        <begin position="199"/>
        <end position="217"/>
    </location>
</feature>
<dbReference type="GO" id="GO:0005739">
    <property type="term" value="C:mitochondrion"/>
    <property type="evidence" value="ECO:0000318"/>
    <property type="project" value="GO_Central"/>
</dbReference>
<evidence type="ECO:0000256" key="5">
    <source>
        <dbReference type="ARBA" id="ARBA00023136"/>
    </source>
</evidence>